<dbReference type="PROSITE" id="PS51147">
    <property type="entry name" value="PFTA"/>
    <property type="match status" value="5"/>
</dbReference>
<protein>
    <recommendedName>
        <fullName evidence="6">Geranylgeranyl transferase type-2 subunit alpha</fullName>
        <ecNumber evidence="6">2.5.1.60</ecNumber>
    </recommendedName>
    <alternativeName>
        <fullName evidence="6">Geranylgeranyl transferase type II subunit alpha</fullName>
    </alternativeName>
</protein>
<reference evidence="8 9" key="1">
    <citation type="journal article" date="2024" name="G3 (Bethesda)">
        <title>Genome assembly of Hibiscus sabdariffa L. provides insights into metabolisms of medicinal natural products.</title>
        <authorList>
            <person name="Kim T."/>
        </authorList>
    </citation>
    <scope>NUCLEOTIDE SEQUENCE [LARGE SCALE GENOMIC DNA]</scope>
    <source>
        <strain evidence="8">TK-2024</strain>
        <tissue evidence="8">Old leaves</tissue>
    </source>
</reference>
<evidence type="ECO:0000313" key="9">
    <source>
        <dbReference type="Proteomes" id="UP001396334"/>
    </source>
</evidence>
<keyword evidence="2 6" id="KW-0637">Prenyltransferase</keyword>
<dbReference type="PRINTS" id="PR00019">
    <property type="entry name" value="LEURICHRPT"/>
</dbReference>
<dbReference type="SUPFAM" id="SSF48439">
    <property type="entry name" value="Protein prenylyltransferase"/>
    <property type="match status" value="1"/>
</dbReference>
<gene>
    <name evidence="8" type="ORF">V6N11_025690</name>
</gene>
<comment type="caution">
    <text evidence="8">The sequence shown here is derived from an EMBL/GenBank/DDBJ whole genome shotgun (WGS) entry which is preliminary data.</text>
</comment>
<evidence type="ECO:0000256" key="7">
    <source>
        <dbReference type="SAM" id="MobiDB-lite"/>
    </source>
</evidence>
<evidence type="ECO:0000256" key="4">
    <source>
        <dbReference type="ARBA" id="ARBA00022737"/>
    </source>
</evidence>
<dbReference type="Gene3D" id="3.80.10.10">
    <property type="entry name" value="Ribonuclease Inhibitor"/>
    <property type="match status" value="1"/>
</dbReference>
<dbReference type="PANTHER" id="PTHR11129">
    <property type="entry name" value="PROTEIN FARNESYLTRANSFERASE ALPHA SUBUNIT/RAB GERANYLGERANYL TRANSFERASE ALPHA SUBUNIT"/>
    <property type="match status" value="1"/>
</dbReference>
<proteinExistence type="inferred from homology"/>
<dbReference type="EC" id="2.5.1.60" evidence="6"/>
<dbReference type="PROSITE" id="PS51450">
    <property type="entry name" value="LRR"/>
    <property type="match status" value="1"/>
</dbReference>
<evidence type="ECO:0000313" key="8">
    <source>
        <dbReference type="EMBL" id="KAK9028534.1"/>
    </source>
</evidence>
<evidence type="ECO:0000256" key="3">
    <source>
        <dbReference type="ARBA" id="ARBA00022679"/>
    </source>
</evidence>
<comment type="catalytic activity">
    <reaction evidence="5 6">
        <text>geranylgeranyl diphosphate + L-cysteinyl-[protein] = S-geranylgeranyl-L-cysteinyl-[protein] + diphosphate</text>
        <dbReference type="Rhea" id="RHEA:21240"/>
        <dbReference type="Rhea" id="RHEA-COMP:10131"/>
        <dbReference type="Rhea" id="RHEA-COMP:11537"/>
        <dbReference type="ChEBI" id="CHEBI:29950"/>
        <dbReference type="ChEBI" id="CHEBI:33019"/>
        <dbReference type="ChEBI" id="CHEBI:57533"/>
        <dbReference type="ChEBI" id="CHEBI:86021"/>
        <dbReference type="EC" id="2.5.1.60"/>
    </reaction>
</comment>
<evidence type="ECO:0000256" key="2">
    <source>
        <dbReference type="ARBA" id="ARBA00022602"/>
    </source>
</evidence>
<keyword evidence="9" id="KW-1185">Reference proteome</keyword>
<evidence type="ECO:0000256" key="1">
    <source>
        <dbReference type="ARBA" id="ARBA00006734"/>
    </source>
</evidence>
<accession>A0ABR2SUA3</accession>
<organism evidence="8 9">
    <name type="scientific">Hibiscus sabdariffa</name>
    <name type="common">roselle</name>
    <dbReference type="NCBI Taxonomy" id="183260"/>
    <lineage>
        <taxon>Eukaryota</taxon>
        <taxon>Viridiplantae</taxon>
        <taxon>Streptophyta</taxon>
        <taxon>Embryophyta</taxon>
        <taxon>Tracheophyta</taxon>
        <taxon>Spermatophyta</taxon>
        <taxon>Magnoliopsida</taxon>
        <taxon>eudicotyledons</taxon>
        <taxon>Gunneridae</taxon>
        <taxon>Pentapetalae</taxon>
        <taxon>rosids</taxon>
        <taxon>malvids</taxon>
        <taxon>Malvales</taxon>
        <taxon>Malvaceae</taxon>
        <taxon>Malvoideae</taxon>
        <taxon>Hibiscus</taxon>
    </lineage>
</organism>
<evidence type="ECO:0000256" key="5">
    <source>
        <dbReference type="ARBA" id="ARBA00047658"/>
    </source>
</evidence>
<dbReference type="PANTHER" id="PTHR11129:SF2">
    <property type="entry name" value="GERANYLGERANYL TRANSFERASE TYPE-2 SUBUNIT ALPHA"/>
    <property type="match status" value="1"/>
</dbReference>
<dbReference type="SUPFAM" id="SSF52058">
    <property type="entry name" value="L domain-like"/>
    <property type="match status" value="1"/>
</dbReference>
<evidence type="ECO:0000256" key="6">
    <source>
        <dbReference type="RuleBase" id="RU367120"/>
    </source>
</evidence>
<comment type="function">
    <text evidence="6">Catalyzes the transfer of a geranyl-geranyl moiety from geranyl-geranyl pyrophosphate to cysteines occuring in specific C-terminal amino acid sequences.</text>
</comment>
<dbReference type="InterPro" id="IPR002088">
    <property type="entry name" value="Prenyl_trans_a"/>
</dbReference>
<dbReference type="InterPro" id="IPR032675">
    <property type="entry name" value="LRR_dom_sf"/>
</dbReference>
<keyword evidence="3 6" id="KW-0808">Transferase</keyword>
<dbReference type="EMBL" id="JBBPBN010000011">
    <property type="protein sequence ID" value="KAK9028534.1"/>
    <property type="molecule type" value="Genomic_DNA"/>
</dbReference>
<dbReference type="Proteomes" id="UP001396334">
    <property type="component" value="Unassembled WGS sequence"/>
</dbReference>
<comment type="similarity">
    <text evidence="1 6">Belongs to the protein prenyltransferase subunit alpha family.</text>
</comment>
<name>A0ABR2SUA3_9ROSI</name>
<dbReference type="Pfam" id="PF13516">
    <property type="entry name" value="LRR_6"/>
    <property type="match status" value="1"/>
</dbReference>
<dbReference type="Pfam" id="PF01239">
    <property type="entry name" value="PPTA"/>
    <property type="match status" value="5"/>
</dbReference>
<keyword evidence="4" id="KW-0677">Repeat</keyword>
<feature type="region of interest" description="Disordered" evidence="7">
    <location>
        <begin position="1"/>
        <end position="20"/>
    </location>
</feature>
<dbReference type="Gene3D" id="1.25.40.120">
    <property type="entry name" value="Protein prenylyltransferase"/>
    <property type="match status" value="1"/>
</dbReference>
<dbReference type="InterPro" id="IPR001611">
    <property type="entry name" value="Leu-rich_rpt"/>
</dbReference>
<sequence length="696" mass="79441">MHGRPRKAPKPEDEAASAAKAQKLRALQTQFFSFHHDQIYTKEAVELSAKLLEINPESYTAWNYRKLAVEHYLSQPECDPDSVKSVLDDELKVVESALRQNFKSYGAWHHRKWVLSKGHSSINHELRLLDKFQKADSRNFHAWNYRRFVAELMNRSEQDELKYTEDMIYTNFSNYSAWHNRSVLLSALLEKKAEGFLLKENVLPEEYEFIHQAIFTDPDDQSGWFYNLWLLDQTVTTDSPLLVSTWPTCGSDVLIMGDGCQNGSFSPFTTLLSDSGSFPIILYFNQPVEGVNSSTVTIECGFDKNGYLHWEPLSVSNSQAAQVWVAHLKFPTPELDSSVEVRVGHSKGIISTRGFQYCHPSTFSFNVHVQHVERDSFQVSVAESILWREENFKIYRAQSEESIPIASFDQLCIKNGHESTASNWRTEALAKEIECFRELLSLMDCKIGKLTLARLLMAYDAMSFPFATKLVHSEEVLELYNDLMKLDPTHHRYYKDEHSLVLLQKMTSSKESLLQHCFQYKDSVSSVIGNLICLRLNNLSLSRIGAFEKLLWVQMLDLSHNELQSIEGLEAMQLLSWLGLGNNKLGSVTALEPLRKLKSLRVLDISYNQIGDHSIDTTRYLCSSPLSHSVGSELNKDETAIIDAALVNYLEAFYMLKDLNLNQLDIVGNTIADETFKSALVKIMPTLKRLDGKVLD</sequence>